<dbReference type="Proteomes" id="UP000289775">
    <property type="component" value="Unassembled WGS sequence"/>
</dbReference>
<keyword evidence="3" id="KW-1185">Reference proteome</keyword>
<name>A0A444W829_9FLAO</name>
<evidence type="ECO:0000313" key="2">
    <source>
        <dbReference type="EMBL" id="RYJ42055.1"/>
    </source>
</evidence>
<reference evidence="2 3" key="1">
    <citation type="submission" date="2014-12" db="EMBL/GenBank/DDBJ databases">
        <title>Genome sequence of Flavobacterium beibuense RSKm HC5.</title>
        <authorList>
            <person name="Kim J.F."/>
            <person name="Song J.Y."/>
            <person name="Kwak M.-J."/>
            <person name="Lee S.-W."/>
        </authorList>
    </citation>
    <scope>NUCLEOTIDE SEQUENCE [LARGE SCALE GENOMIC DNA]</scope>
    <source>
        <strain evidence="2 3">RSKm HC5</strain>
    </source>
</reference>
<dbReference type="Pfam" id="PF18976">
    <property type="entry name" value="DUF5712"/>
    <property type="match status" value="1"/>
</dbReference>
<feature type="region of interest" description="Disordered" evidence="1">
    <location>
        <begin position="269"/>
        <end position="300"/>
    </location>
</feature>
<sequence>MYINITDSEIGNNKGSSTALVTYLEKENRLPEKEQKPEHWFNGRDNAITPQQVRVTIDNNIAKLGRNDAKFYLINISPSQKEIGWLKQNYGEQGMAEQLKAFALKVMDGYATNFKRPGIENNNSLLWYGKLENFRYYGHNDLEVKQGQRQRGERKDGEQMHIQIIVSRKDITNTVKLSPMNNSRGRNAEHSAKLGQFDRRAFKQSGETLFDQMFSFDRALKDTMEYALTMKNGNAKEKQQLYAREQQEQSLNYEFDSHKERSLLELLNPGSLLPDGGQVQYNNPDDLIPDPKKKKRGYRR</sequence>
<dbReference type="EMBL" id="JUIW01000008">
    <property type="protein sequence ID" value="RYJ42055.1"/>
    <property type="molecule type" value="Genomic_DNA"/>
</dbReference>
<dbReference type="InterPro" id="IPR043766">
    <property type="entry name" value="BfmA-like"/>
</dbReference>
<accession>A0A444W829</accession>
<evidence type="ECO:0000313" key="3">
    <source>
        <dbReference type="Proteomes" id="UP000289775"/>
    </source>
</evidence>
<organism evidence="2 3">
    <name type="scientific">Flavobacterium beibuense</name>
    <dbReference type="NCBI Taxonomy" id="657326"/>
    <lineage>
        <taxon>Bacteria</taxon>
        <taxon>Pseudomonadati</taxon>
        <taxon>Bacteroidota</taxon>
        <taxon>Flavobacteriia</taxon>
        <taxon>Flavobacteriales</taxon>
        <taxon>Flavobacteriaceae</taxon>
        <taxon>Flavobacterium</taxon>
    </lineage>
</organism>
<dbReference type="RefSeq" id="WP_129751559.1">
    <property type="nucleotide sequence ID" value="NZ_JUIW01000008.1"/>
</dbReference>
<comment type="caution">
    <text evidence="2">The sequence shown here is derived from an EMBL/GenBank/DDBJ whole genome shotgun (WGS) entry which is preliminary data.</text>
</comment>
<gene>
    <name evidence="2" type="ORF">NU09_2459</name>
</gene>
<protein>
    <submittedName>
        <fullName evidence="2">Mobilization protein B</fullName>
    </submittedName>
</protein>
<dbReference type="AlphaFoldDB" id="A0A444W829"/>
<dbReference type="OrthoDB" id="1404627at2"/>
<proteinExistence type="predicted"/>
<evidence type="ECO:0000256" key="1">
    <source>
        <dbReference type="SAM" id="MobiDB-lite"/>
    </source>
</evidence>